<reference evidence="3 4" key="1">
    <citation type="journal article" date="2018" name="Sci. Rep.">
        <title>Comparative genomics provides insights into the lifestyle and reveals functional heterogeneity of dark septate endophytic fungi.</title>
        <authorList>
            <person name="Knapp D.G."/>
            <person name="Nemeth J.B."/>
            <person name="Barry K."/>
            <person name="Hainaut M."/>
            <person name="Henrissat B."/>
            <person name="Johnson J."/>
            <person name="Kuo A."/>
            <person name="Lim J.H.P."/>
            <person name="Lipzen A."/>
            <person name="Nolan M."/>
            <person name="Ohm R.A."/>
            <person name="Tamas L."/>
            <person name="Grigoriev I.V."/>
            <person name="Spatafora J.W."/>
            <person name="Nagy L.G."/>
            <person name="Kovacs G.M."/>
        </authorList>
    </citation>
    <scope>NUCLEOTIDE SEQUENCE [LARGE SCALE GENOMIC DNA]</scope>
    <source>
        <strain evidence="3 4">DSE2036</strain>
    </source>
</reference>
<evidence type="ECO:0000313" key="3">
    <source>
        <dbReference type="EMBL" id="PVI03139.1"/>
    </source>
</evidence>
<name>A0A2V1DYL0_9PLEO</name>
<evidence type="ECO:0000256" key="1">
    <source>
        <dbReference type="SAM" id="Coils"/>
    </source>
</evidence>
<feature type="coiled-coil region" evidence="1">
    <location>
        <begin position="520"/>
        <end position="575"/>
    </location>
</feature>
<dbReference type="AlphaFoldDB" id="A0A2V1DYL0"/>
<evidence type="ECO:0000256" key="2">
    <source>
        <dbReference type="SAM" id="MobiDB-lite"/>
    </source>
</evidence>
<protein>
    <submittedName>
        <fullName evidence="3">Uncharacterized protein</fullName>
    </submittedName>
</protein>
<dbReference type="Proteomes" id="UP000244855">
    <property type="component" value="Unassembled WGS sequence"/>
</dbReference>
<feature type="region of interest" description="Disordered" evidence="2">
    <location>
        <begin position="207"/>
        <end position="234"/>
    </location>
</feature>
<feature type="compositionally biased region" description="Basic and acidic residues" evidence="2">
    <location>
        <begin position="432"/>
        <end position="444"/>
    </location>
</feature>
<proteinExistence type="predicted"/>
<sequence>MPDSPCETPETPAVNGNIITKKVKHTIPANTPNLADVLIEQLNSDAKDLIKNLPSIDKIEIHRSHELSEAAKTTEPFKKIFHGSICYKDDKQMIMKVGQIYIQGNLRPLWAYLASHQSGIPYTRYITTDNSGGFTQTQIHIVQETAIVDPELSFATGSELSSLIKYYFFRAGILVPYDMQLKMDRYQNGLVRAAELYRKKKILGELGSHQGRSTTSNTNPASRETMPPSQDQNNLEEMPISGVQSEVLIPAATVEMAGKLSVLLTEKEKELINGLPFDPLDFTTLMRNSIMDKRKHAFLGVYDENDHVIALSIGKNRKSPTQGDVYAVLDVRPDFSGSVSFTLPAVVYLTPNDENETLHRISHWNFEKYVILEKKFEAFSTLSVLCATLRYYFFRRGTPIPYDLLVKRSTYITDLVKGANLYADKIEKSSDVVKGEHDESHAPQDRPQAQSESSSIDSHQSRGGTLESYDIEVGAQSPQAVAGTYIRSAAPSAQPFPAIPGPTSSLNEFANFMEQSCADIEAQKKKNAALLTRKEKAKHEKQLLEERMRLLEEEKQKVEEELQEASKEMEILEAEGENYPQAIEDTKTRIDEALHHADPSICRIFNIGYGYGGGNEGQDGEEPPRKRRRM</sequence>
<organism evidence="3 4">
    <name type="scientific">Periconia macrospinosa</name>
    <dbReference type="NCBI Taxonomy" id="97972"/>
    <lineage>
        <taxon>Eukaryota</taxon>
        <taxon>Fungi</taxon>
        <taxon>Dikarya</taxon>
        <taxon>Ascomycota</taxon>
        <taxon>Pezizomycotina</taxon>
        <taxon>Dothideomycetes</taxon>
        <taxon>Pleosporomycetidae</taxon>
        <taxon>Pleosporales</taxon>
        <taxon>Massarineae</taxon>
        <taxon>Periconiaceae</taxon>
        <taxon>Periconia</taxon>
    </lineage>
</organism>
<evidence type="ECO:0000313" key="4">
    <source>
        <dbReference type="Proteomes" id="UP000244855"/>
    </source>
</evidence>
<feature type="compositionally biased region" description="Low complexity" evidence="2">
    <location>
        <begin position="448"/>
        <end position="458"/>
    </location>
</feature>
<feature type="region of interest" description="Disordered" evidence="2">
    <location>
        <begin position="432"/>
        <end position="463"/>
    </location>
</feature>
<gene>
    <name evidence="3" type="ORF">DM02DRAFT_652938</name>
</gene>
<keyword evidence="1" id="KW-0175">Coiled coil</keyword>
<feature type="compositionally biased region" description="Polar residues" evidence="2">
    <location>
        <begin position="210"/>
        <end position="234"/>
    </location>
</feature>
<dbReference type="EMBL" id="KZ805335">
    <property type="protein sequence ID" value="PVI03139.1"/>
    <property type="molecule type" value="Genomic_DNA"/>
</dbReference>
<keyword evidence="4" id="KW-1185">Reference proteome</keyword>
<accession>A0A2V1DYL0</accession>